<evidence type="ECO:0000256" key="1">
    <source>
        <dbReference type="SAM" id="MobiDB-lite"/>
    </source>
</evidence>
<dbReference type="Proteomes" id="UP001304423">
    <property type="component" value="Chromosome"/>
</dbReference>
<proteinExistence type="predicted"/>
<dbReference type="CDD" id="cd16892">
    <property type="entry name" value="LT_VirB1-like"/>
    <property type="match status" value="1"/>
</dbReference>
<accession>A0AAX4EZ11</accession>
<protein>
    <submittedName>
        <fullName evidence="3">Transglycosylase SLT domain-containing protein</fullName>
    </submittedName>
</protein>
<feature type="region of interest" description="Disordered" evidence="1">
    <location>
        <begin position="167"/>
        <end position="189"/>
    </location>
</feature>
<evidence type="ECO:0000313" key="4">
    <source>
        <dbReference type="Proteomes" id="UP001304423"/>
    </source>
</evidence>
<dbReference type="SUPFAM" id="SSF53955">
    <property type="entry name" value="Lysozyme-like"/>
    <property type="match status" value="1"/>
</dbReference>
<dbReference type="AlphaFoldDB" id="A0AAX4EZ11"/>
<feature type="region of interest" description="Disordered" evidence="1">
    <location>
        <begin position="212"/>
        <end position="236"/>
    </location>
</feature>
<evidence type="ECO:0000259" key="2">
    <source>
        <dbReference type="Pfam" id="PF01464"/>
    </source>
</evidence>
<reference evidence="3" key="1">
    <citation type="submission" date="2023-10" db="EMBL/GenBank/DDBJ databases">
        <title>Clonality and diversity in the soft rot Dickeya solani phytopathogen.</title>
        <authorList>
            <person name="Pedron J."/>
            <person name="Van Gijsegem F."/>
            <person name="Portier P."/>
            <person name="Taghouti G."/>
        </authorList>
    </citation>
    <scope>NUCLEOTIDE SEQUENCE</scope>
    <source>
        <strain evidence="3">CFBP5647</strain>
    </source>
</reference>
<dbReference type="RefSeq" id="WP_316392786.1">
    <property type="nucleotide sequence ID" value="NZ_CP136339.1"/>
</dbReference>
<dbReference type="InterPro" id="IPR008258">
    <property type="entry name" value="Transglycosylase_SLT_dom_1"/>
</dbReference>
<gene>
    <name evidence="3" type="ORF">RXA29_21020</name>
</gene>
<name>A0AAX4EZ11_9GAMM</name>
<organism evidence="3 4">
    <name type="scientific">Dickeya solani</name>
    <dbReference type="NCBI Taxonomy" id="1089444"/>
    <lineage>
        <taxon>Bacteria</taxon>
        <taxon>Pseudomonadati</taxon>
        <taxon>Pseudomonadota</taxon>
        <taxon>Gammaproteobacteria</taxon>
        <taxon>Enterobacterales</taxon>
        <taxon>Pectobacteriaceae</taxon>
        <taxon>Dickeya</taxon>
    </lineage>
</organism>
<feature type="domain" description="Transglycosylase SLT" evidence="2">
    <location>
        <begin position="11"/>
        <end position="142"/>
    </location>
</feature>
<evidence type="ECO:0000313" key="3">
    <source>
        <dbReference type="EMBL" id="WOA52317.1"/>
    </source>
</evidence>
<feature type="compositionally biased region" description="Polar residues" evidence="1">
    <location>
        <begin position="216"/>
        <end position="230"/>
    </location>
</feature>
<dbReference type="Gene3D" id="1.10.530.10">
    <property type="match status" value="1"/>
</dbReference>
<dbReference type="EMBL" id="CP136339">
    <property type="protein sequence ID" value="WOA52317.1"/>
    <property type="molecule type" value="Genomic_DNA"/>
</dbReference>
<dbReference type="InterPro" id="IPR023346">
    <property type="entry name" value="Lysozyme-like_dom_sf"/>
</dbReference>
<sequence>MLSTTAFLAAAMQCAASIHPSTALDVARVESGFNPYAIAEIIPKITGTPGDNNVISHQPASRDKAELIIRRLVTQGRRYSVGLMQITSTNFRHYGVTASDLLDPCTNLSVFERIISDCYQRGGSLKRALSCYYSGNFHTGQQPEGAFSGTSYLQRVGYVSASPRYAVPGTRADKSTTPTPLEAIPADKPSPPRLIWPGTVVRGVPTKLRQGKIAIAQTSAPSVRRSLSQSPREEQE</sequence>
<dbReference type="Pfam" id="PF01464">
    <property type="entry name" value="SLT"/>
    <property type="match status" value="1"/>
</dbReference>